<name>A0A5C5BEY7_9MICO</name>
<keyword evidence="2" id="KW-1185">Reference proteome</keyword>
<dbReference type="AlphaFoldDB" id="A0A5C5BEY7"/>
<evidence type="ECO:0008006" key="3">
    <source>
        <dbReference type="Google" id="ProtNLM"/>
    </source>
</evidence>
<proteinExistence type="predicted"/>
<dbReference type="InterPro" id="IPR014729">
    <property type="entry name" value="Rossmann-like_a/b/a_fold"/>
</dbReference>
<dbReference type="Proteomes" id="UP000313849">
    <property type="component" value="Unassembled WGS sequence"/>
</dbReference>
<dbReference type="Gene3D" id="3.40.50.620">
    <property type="entry name" value="HUPs"/>
    <property type="match status" value="1"/>
</dbReference>
<protein>
    <recommendedName>
        <fullName evidence="3">Universal stress protein</fullName>
    </recommendedName>
</protein>
<evidence type="ECO:0000313" key="2">
    <source>
        <dbReference type="Proteomes" id="UP000313849"/>
    </source>
</evidence>
<organism evidence="1 2">
    <name type="scientific">Miniimonas arenae</name>
    <dbReference type="NCBI Taxonomy" id="676201"/>
    <lineage>
        <taxon>Bacteria</taxon>
        <taxon>Bacillati</taxon>
        <taxon>Actinomycetota</taxon>
        <taxon>Actinomycetes</taxon>
        <taxon>Micrococcales</taxon>
        <taxon>Beutenbergiaceae</taxon>
        <taxon>Miniimonas</taxon>
    </lineage>
</organism>
<dbReference type="OrthoDB" id="3825223at2"/>
<sequence>MPQTVVVLSEDVLAASDVAKILALAGEDGAVYRVLVPTEVKHSVVSDFLDHLMVLDLKEAWEDVTGRNDLPDDVARRDAAEVLQGSVDALEAAGAEVEAATIADDVVVALRAELAAAPDILQVIAVTQPRAVEDTFHRGWADKAEKELGVPVLHFYTGTSVVGE</sequence>
<accession>A0A5C5BEY7</accession>
<dbReference type="RefSeq" id="WP_108717507.1">
    <property type="nucleotide sequence ID" value="NZ_DAMDJA010000042.1"/>
</dbReference>
<dbReference type="SUPFAM" id="SSF52402">
    <property type="entry name" value="Adenine nucleotide alpha hydrolases-like"/>
    <property type="match status" value="1"/>
</dbReference>
<evidence type="ECO:0000313" key="1">
    <source>
        <dbReference type="EMBL" id="TNU76074.1"/>
    </source>
</evidence>
<dbReference type="EMBL" id="VENP01000011">
    <property type="protein sequence ID" value="TNU76074.1"/>
    <property type="molecule type" value="Genomic_DNA"/>
</dbReference>
<gene>
    <name evidence="1" type="ORF">FH969_04575</name>
</gene>
<comment type="caution">
    <text evidence="1">The sequence shown here is derived from an EMBL/GenBank/DDBJ whole genome shotgun (WGS) entry which is preliminary data.</text>
</comment>
<reference evidence="1 2" key="1">
    <citation type="submission" date="2019-06" db="EMBL/GenBank/DDBJ databases">
        <title>Draft genome sequence of Miniimonas arenae KCTC 19750T isolated from sea sand.</title>
        <authorList>
            <person name="Park S.-J."/>
        </authorList>
    </citation>
    <scope>NUCLEOTIDE SEQUENCE [LARGE SCALE GENOMIC DNA]</scope>
    <source>
        <strain evidence="1 2">KCTC 19750</strain>
    </source>
</reference>